<keyword evidence="2" id="KW-1185">Reference proteome</keyword>
<dbReference type="Proteomes" id="UP001597344">
    <property type="component" value="Unassembled WGS sequence"/>
</dbReference>
<gene>
    <name evidence="1" type="ORF">ACFSJT_19140</name>
</gene>
<dbReference type="PANTHER" id="PTHR37691:SF1">
    <property type="entry name" value="BLR3518 PROTEIN"/>
    <property type="match status" value="1"/>
</dbReference>
<evidence type="ECO:0000313" key="1">
    <source>
        <dbReference type="EMBL" id="MFD2188924.1"/>
    </source>
</evidence>
<dbReference type="Pfam" id="PF02635">
    <property type="entry name" value="DsrE"/>
    <property type="match status" value="1"/>
</dbReference>
<dbReference type="InterPro" id="IPR003787">
    <property type="entry name" value="Sulphur_relay_DsrE/F-like"/>
</dbReference>
<dbReference type="SUPFAM" id="SSF75169">
    <property type="entry name" value="DsrEFH-like"/>
    <property type="match status" value="1"/>
</dbReference>
<accession>A0ABW5B0T9</accession>
<proteinExistence type="predicted"/>
<dbReference type="InterPro" id="IPR027396">
    <property type="entry name" value="DsrEFH-like"/>
</dbReference>
<dbReference type="PANTHER" id="PTHR37691">
    <property type="entry name" value="BLR3518 PROTEIN"/>
    <property type="match status" value="1"/>
</dbReference>
<dbReference type="RefSeq" id="WP_378321950.1">
    <property type="nucleotide sequence ID" value="NZ_JBHUHY010000033.1"/>
</dbReference>
<dbReference type="Gene3D" id="3.40.1260.10">
    <property type="entry name" value="DsrEFH-like"/>
    <property type="match status" value="1"/>
</dbReference>
<protein>
    <submittedName>
        <fullName evidence="1">DsrE family protein</fullName>
    </submittedName>
</protein>
<sequence>MKNKLSTFIFLLLPLLIFSQEKGKIIPEYGETYEVVSPDFKTDIQNELKVVFDVGRTFKDSTKVNPLFNTAARYFNMHVDAGVAFENLQVALVVHGSAANDILNNKKYKAKYGMDNPNTGLISALSKKGVQIILCGQTAAHRNISKEDTLPEIKFALSAMTALVQLQNENYRLINF</sequence>
<dbReference type="EMBL" id="JBHUHY010000033">
    <property type="protein sequence ID" value="MFD2188924.1"/>
    <property type="molecule type" value="Genomic_DNA"/>
</dbReference>
<evidence type="ECO:0000313" key="2">
    <source>
        <dbReference type="Proteomes" id="UP001597344"/>
    </source>
</evidence>
<name>A0ABW5B0T9_9FLAO</name>
<organism evidence="1 2">
    <name type="scientific">Aquimarina celericrescens</name>
    <dbReference type="NCBI Taxonomy" id="1964542"/>
    <lineage>
        <taxon>Bacteria</taxon>
        <taxon>Pseudomonadati</taxon>
        <taxon>Bacteroidota</taxon>
        <taxon>Flavobacteriia</taxon>
        <taxon>Flavobacteriales</taxon>
        <taxon>Flavobacteriaceae</taxon>
        <taxon>Aquimarina</taxon>
    </lineage>
</organism>
<comment type="caution">
    <text evidence="1">The sequence shown here is derived from an EMBL/GenBank/DDBJ whole genome shotgun (WGS) entry which is preliminary data.</text>
</comment>
<reference evidence="2" key="1">
    <citation type="journal article" date="2019" name="Int. J. Syst. Evol. Microbiol.">
        <title>The Global Catalogue of Microorganisms (GCM) 10K type strain sequencing project: providing services to taxonomists for standard genome sequencing and annotation.</title>
        <authorList>
            <consortium name="The Broad Institute Genomics Platform"/>
            <consortium name="The Broad Institute Genome Sequencing Center for Infectious Disease"/>
            <person name="Wu L."/>
            <person name="Ma J."/>
        </authorList>
    </citation>
    <scope>NUCLEOTIDE SEQUENCE [LARGE SCALE GENOMIC DNA]</scope>
    <source>
        <strain evidence="2">DT92</strain>
    </source>
</reference>